<dbReference type="PANTHER" id="PTHR11040:SF205">
    <property type="entry name" value="ZINC TRANSPORTER ZUPT"/>
    <property type="match status" value="1"/>
</dbReference>
<organism evidence="7 9">
    <name type="scientific">Volvox reticuliferus</name>
    <dbReference type="NCBI Taxonomy" id="1737510"/>
    <lineage>
        <taxon>Eukaryota</taxon>
        <taxon>Viridiplantae</taxon>
        <taxon>Chlorophyta</taxon>
        <taxon>core chlorophytes</taxon>
        <taxon>Chlorophyceae</taxon>
        <taxon>CS clade</taxon>
        <taxon>Chlamydomonadales</taxon>
        <taxon>Volvocaceae</taxon>
        <taxon>Volvox</taxon>
    </lineage>
</organism>
<feature type="compositionally biased region" description="Low complexity" evidence="5">
    <location>
        <begin position="151"/>
        <end position="160"/>
    </location>
</feature>
<dbReference type="OrthoDB" id="262547at2759"/>
<keyword evidence="2 6" id="KW-0812">Transmembrane</keyword>
<keyword evidence="9" id="KW-1185">Reference proteome</keyword>
<accession>A0A8J4CM06</accession>
<dbReference type="Proteomes" id="UP000747110">
    <property type="component" value="Unassembled WGS sequence"/>
</dbReference>
<reference evidence="7" key="1">
    <citation type="journal article" date="2021" name="Proc. Natl. Acad. Sci. U.S.A.">
        <title>Three genomes in the algal genus Volvox reveal the fate of a haploid sex-determining region after a transition to homothallism.</title>
        <authorList>
            <person name="Yamamoto K."/>
            <person name="Hamaji T."/>
            <person name="Kawai-Toyooka H."/>
            <person name="Matsuzaki R."/>
            <person name="Takahashi F."/>
            <person name="Nishimura Y."/>
            <person name="Kawachi M."/>
            <person name="Noguchi H."/>
            <person name="Minakuchi Y."/>
            <person name="Umen J.G."/>
            <person name="Toyoda A."/>
            <person name="Nozaki H."/>
        </authorList>
    </citation>
    <scope>NUCLEOTIDE SEQUENCE</scope>
    <source>
        <strain evidence="8">NIES-3785</strain>
        <strain evidence="7">NIES-3786</strain>
    </source>
</reference>
<dbReference type="EMBL" id="BNCP01000029">
    <property type="protein sequence ID" value="GIL84337.1"/>
    <property type="molecule type" value="Genomic_DNA"/>
</dbReference>
<dbReference type="AlphaFoldDB" id="A0A8J4CM06"/>
<evidence type="ECO:0000256" key="1">
    <source>
        <dbReference type="ARBA" id="ARBA00004141"/>
    </source>
</evidence>
<gene>
    <name evidence="7" type="ORF">Vretifemale_13007</name>
    <name evidence="8" type="ORF">Vretimale_15946</name>
</gene>
<feature type="region of interest" description="Disordered" evidence="5">
    <location>
        <begin position="114"/>
        <end position="169"/>
    </location>
</feature>
<feature type="transmembrane region" description="Helical" evidence="6">
    <location>
        <begin position="81"/>
        <end position="101"/>
    </location>
</feature>
<protein>
    <recommendedName>
        <fullName evidence="10">Zinc transporter</fullName>
    </recommendedName>
</protein>
<evidence type="ECO:0000256" key="6">
    <source>
        <dbReference type="SAM" id="Phobius"/>
    </source>
</evidence>
<evidence type="ECO:0000313" key="9">
    <source>
        <dbReference type="Proteomes" id="UP000747110"/>
    </source>
</evidence>
<dbReference type="EMBL" id="BNCQ01000044">
    <property type="protein sequence ID" value="GIM12640.1"/>
    <property type="molecule type" value="Genomic_DNA"/>
</dbReference>
<comment type="subcellular location">
    <subcellularLocation>
        <location evidence="1">Membrane</location>
        <topology evidence="1">Multi-pass membrane protein</topology>
    </subcellularLocation>
</comment>
<dbReference type="Pfam" id="PF02535">
    <property type="entry name" value="Zip"/>
    <property type="match status" value="1"/>
</dbReference>
<feature type="transmembrane region" description="Helical" evidence="6">
    <location>
        <begin position="216"/>
        <end position="237"/>
    </location>
</feature>
<feature type="transmembrane region" description="Helical" evidence="6">
    <location>
        <begin position="179"/>
        <end position="196"/>
    </location>
</feature>
<keyword evidence="3 6" id="KW-1133">Transmembrane helix</keyword>
<feature type="compositionally biased region" description="Polar residues" evidence="5">
    <location>
        <begin position="132"/>
        <end position="149"/>
    </location>
</feature>
<evidence type="ECO:0008006" key="10">
    <source>
        <dbReference type="Google" id="ProtNLM"/>
    </source>
</evidence>
<dbReference type="GO" id="GO:0016020">
    <property type="term" value="C:membrane"/>
    <property type="evidence" value="ECO:0007669"/>
    <property type="project" value="UniProtKB-SubCell"/>
</dbReference>
<evidence type="ECO:0000256" key="5">
    <source>
        <dbReference type="SAM" id="MobiDB-lite"/>
    </source>
</evidence>
<proteinExistence type="predicted"/>
<evidence type="ECO:0000313" key="7">
    <source>
        <dbReference type="EMBL" id="GIL84337.1"/>
    </source>
</evidence>
<feature type="transmembrane region" description="Helical" evidence="6">
    <location>
        <begin position="43"/>
        <end position="61"/>
    </location>
</feature>
<evidence type="ECO:0000313" key="8">
    <source>
        <dbReference type="EMBL" id="GIM12640.1"/>
    </source>
</evidence>
<feature type="transmembrane region" description="Helical" evidence="6">
    <location>
        <begin position="15"/>
        <end position="36"/>
    </location>
</feature>
<feature type="transmembrane region" description="Helical" evidence="6">
    <location>
        <begin position="278"/>
        <end position="296"/>
    </location>
</feature>
<feature type="transmembrane region" description="Helical" evidence="6">
    <location>
        <begin position="244"/>
        <end position="266"/>
    </location>
</feature>
<keyword evidence="4 6" id="KW-0472">Membrane</keyword>
<dbReference type="Proteomes" id="UP000722791">
    <property type="component" value="Unassembled WGS sequence"/>
</dbReference>
<sequence length="367" mass="37769">MAGGCHGVSGSQLGLAYACVFGAAIASILGGLFIIVVPVKNNLFLAASLAFAAGVMLYISLVDIYAGKAIGHFVEAGHADSYAFTYATICFFCGFPISWVLDKLAERLAYHGHEGPTSARTSPIPEKLQPDDATSQATIDLSSNPNNVDVESGSEGGSQQASKIPAEESSVKVARSRKLVHMGILAAMAVALHNMPEGLVTFVGYMDSIKSGITTAVAIAIHNIPEGMVISSAVYFGTGLRWRAILMAALAAFTEPLGGLIGLAVVCGGSMTETVFGILFGLVGGIMTYISLKELLPGARNFDPEDKVTTAFLSAGMIIMACSLIAIVFSSPPETVADVLAVAADAASPSLPSLTSSSYPPPLAAGS</sequence>
<feature type="transmembrane region" description="Helical" evidence="6">
    <location>
        <begin position="308"/>
        <end position="329"/>
    </location>
</feature>
<name>A0A8J4CM06_9CHLO</name>
<evidence type="ECO:0000256" key="3">
    <source>
        <dbReference type="ARBA" id="ARBA00022989"/>
    </source>
</evidence>
<evidence type="ECO:0000256" key="4">
    <source>
        <dbReference type="ARBA" id="ARBA00023136"/>
    </source>
</evidence>
<comment type="caution">
    <text evidence="7">The sequence shown here is derived from an EMBL/GenBank/DDBJ whole genome shotgun (WGS) entry which is preliminary data.</text>
</comment>
<dbReference type="GO" id="GO:0005385">
    <property type="term" value="F:zinc ion transmembrane transporter activity"/>
    <property type="evidence" value="ECO:0007669"/>
    <property type="project" value="TreeGrafter"/>
</dbReference>
<dbReference type="PANTHER" id="PTHR11040">
    <property type="entry name" value="ZINC/IRON TRANSPORTER"/>
    <property type="match status" value="1"/>
</dbReference>
<dbReference type="InterPro" id="IPR003689">
    <property type="entry name" value="ZIP"/>
</dbReference>
<evidence type="ECO:0000256" key="2">
    <source>
        <dbReference type="ARBA" id="ARBA00022692"/>
    </source>
</evidence>